<sequence>MSAPESTVDIEQFVTNLLAFRSREVTMVGATLAVLGTAIALFPGLEHIDQGVQSDLLVGLLAALGLIAIVAVVLLAIPPRMLNRF</sequence>
<evidence type="ECO:0000313" key="2">
    <source>
        <dbReference type="EMBL" id="ELY81929.1"/>
    </source>
</evidence>
<evidence type="ECO:0000313" key="3">
    <source>
        <dbReference type="Proteomes" id="UP000011592"/>
    </source>
</evidence>
<keyword evidence="1" id="KW-1133">Transmembrane helix</keyword>
<gene>
    <name evidence="2" type="ORF">C486_06006</name>
</gene>
<dbReference type="PATRIC" id="fig|1230459.4.peg.1207"/>
<reference evidence="2 3" key="1">
    <citation type="journal article" date="2014" name="PLoS Genet.">
        <title>Phylogenetically driven sequencing of extremely halophilic archaea reveals strategies for static and dynamic osmo-response.</title>
        <authorList>
            <person name="Becker E.A."/>
            <person name="Seitzer P.M."/>
            <person name="Tritt A."/>
            <person name="Larsen D."/>
            <person name="Krusor M."/>
            <person name="Yao A.I."/>
            <person name="Wu D."/>
            <person name="Madern D."/>
            <person name="Eisen J.A."/>
            <person name="Darling A.E."/>
            <person name="Facciotti M.T."/>
        </authorList>
    </citation>
    <scope>NUCLEOTIDE SEQUENCE [LARGE SCALE GENOMIC DNA]</scope>
    <source>
        <strain evidence="2 3">JCM 14663</strain>
    </source>
</reference>
<protein>
    <submittedName>
        <fullName evidence="2">Uncharacterized protein</fullName>
    </submittedName>
</protein>
<accession>L9Z6D9</accession>
<feature type="transmembrane region" description="Helical" evidence="1">
    <location>
        <begin position="25"/>
        <end position="45"/>
    </location>
</feature>
<keyword evidence="3" id="KW-1185">Reference proteome</keyword>
<organism evidence="2 3">
    <name type="scientific">Natrinema gari JCM 14663</name>
    <dbReference type="NCBI Taxonomy" id="1230459"/>
    <lineage>
        <taxon>Archaea</taxon>
        <taxon>Methanobacteriati</taxon>
        <taxon>Methanobacteriota</taxon>
        <taxon>Stenosarchaea group</taxon>
        <taxon>Halobacteria</taxon>
        <taxon>Halobacteriales</taxon>
        <taxon>Natrialbaceae</taxon>
        <taxon>Natrinema</taxon>
    </lineage>
</organism>
<dbReference type="AlphaFoldDB" id="L9Z6D9"/>
<feature type="transmembrane region" description="Helical" evidence="1">
    <location>
        <begin position="57"/>
        <end position="77"/>
    </location>
</feature>
<dbReference type="EMBL" id="AOIJ01000040">
    <property type="protein sequence ID" value="ELY81929.1"/>
    <property type="molecule type" value="Genomic_DNA"/>
</dbReference>
<keyword evidence="1" id="KW-0812">Transmembrane</keyword>
<proteinExistence type="predicted"/>
<dbReference type="RefSeq" id="WP_008454004.1">
    <property type="nucleotide sequence ID" value="NZ_AOIJ01000040.1"/>
</dbReference>
<comment type="caution">
    <text evidence="2">The sequence shown here is derived from an EMBL/GenBank/DDBJ whole genome shotgun (WGS) entry which is preliminary data.</text>
</comment>
<dbReference type="Proteomes" id="UP000011592">
    <property type="component" value="Unassembled WGS sequence"/>
</dbReference>
<name>L9Z6D9_9EURY</name>
<evidence type="ECO:0000256" key="1">
    <source>
        <dbReference type="SAM" id="Phobius"/>
    </source>
</evidence>
<keyword evidence="1" id="KW-0472">Membrane</keyword>